<dbReference type="AlphaFoldDB" id="A0A845B558"/>
<comment type="caution">
    <text evidence="1">The sequence shown here is derived from an EMBL/GenBank/DDBJ whole genome shotgun (WGS) entry which is preliminary data.</text>
</comment>
<dbReference type="RefSeq" id="WP_160756145.1">
    <property type="nucleotide sequence ID" value="NZ_WTYL01000002.1"/>
</dbReference>
<name>A0A845B558_9SPHN</name>
<dbReference type="InterPro" id="IPR036388">
    <property type="entry name" value="WH-like_DNA-bd_sf"/>
</dbReference>
<evidence type="ECO:0000313" key="1">
    <source>
        <dbReference type="EMBL" id="MXP44567.1"/>
    </source>
</evidence>
<proteinExistence type="predicted"/>
<gene>
    <name evidence="1" type="ORF">GRI65_08865</name>
</gene>
<organism evidence="1 2">
    <name type="scientific">Allopontixanthobacter sediminis</name>
    <dbReference type="NCBI Taxonomy" id="1689985"/>
    <lineage>
        <taxon>Bacteria</taxon>
        <taxon>Pseudomonadati</taxon>
        <taxon>Pseudomonadota</taxon>
        <taxon>Alphaproteobacteria</taxon>
        <taxon>Sphingomonadales</taxon>
        <taxon>Erythrobacteraceae</taxon>
        <taxon>Allopontixanthobacter</taxon>
    </lineage>
</organism>
<evidence type="ECO:0000313" key="2">
    <source>
        <dbReference type="Proteomes" id="UP000431922"/>
    </source>
</evidence>
<dbReference type="OrthoDB" id="7594920at2"/>
<reference evidence="1 2" key="1">
    <citation type="submission" date="2019-12" db="EMBL/GenBank/DDBJ databases">
        <title>Genomic-based taxomic classification of the family Erythrobacteraceae.</title>
        <authorList>
            <person name="Xu L."/>
        </authorList>
    </citation>
    <scope>NUCLEOTIDE SEQUENCE [LARGE SCALE GENOMIC DNA]</scope>
    <source>
        <strain evidence="1 2">KCTC 42453</strain>
    </source>
</reference>
<dbReference type="SUPFAM" id="SSF46785">
    <property type="entry name" value="Winged helix' DNA-binding domain"/>
    <property type="match status" value="1"/>
</dbReference>
<sequence length="174" mass="19365">MNKFGNEGPDRLREMAFELIAMADSLEKSNSSAFRFGRARPTDSEYMSKPHLAQQAEEEYRLRRARIPGLQEIILGEPAWDILLDLYVQQAKGRLVSISSACIASTAPMTTALRHLKLLESHGLVLSSRASHDDRVRMVELSPEGQNLMTGYLSRRAKVSKVASPSSQVDVLGH</sequence>
<dbReference type="Proteomes" id="UP000431922">
    <property type="component" value="Unassembled WGS sequence"/>
</dbReference>
<dbReference type="EMBL" id="WTYL01000002">
    <property type="protein sequence ID" value="MXP44567.1"/>
    <property type="molecule type" value="Genomic_DNA"/>
</dbReference>
<accession>A0A845B558</accession>
<dbReference type="InterPro" id="IPR036390">
    <property type="entry name" value="WH_DNA-bd_sf"/>
</dbReference>
<protein>
    <submittedName>
        <fullName evidence="1">MarR family transcriptional regulator</fullName>
    </submittedName>
</protein>
<keyword evidence="2" id="KW-1185">Reference proteome</keyword>
<dbReference type="Gene3D" id="1.10.10.10">
    <property type="entry name" value="Winged helix-like DNA-binding domain superfamily/Winged helix DNA-binding domain"/>
    <property type="match status" value="1"/>
</dbReference>